<dbReference type="GO" id="GO:0009007">
    <property type="term" value="F:site-specific DNA-methyltransferase (adenine-specific) activity"/>
    <property type="evidence" value="ECO:0007669"/>
    <property type="project" value="UniProtKB-EC"/>
</dbReference>
<dbReference type="PANTHER" id="PTHR33841:SF5">
    <property type="entry name" value="DNA METHYLASE (MODIFICATION METHYLASE) (METHYLTRANSFERASE)-RELATED"/>
    <property type="match status" value="1"/>
</dbReference>
<protein>
    <submittedName>
        <fullName evidence="7">SAM-dependent methyltransferase</fullName>
    </submittedName>
</protein>
<dbReference type="RefSeq" id="WP_207679853.1">
    <property type="nucleotide sequence ID" value="NZ_CP061800.1"/>
</dbReference>
<keyword evidence="4" id="KW-0949">S-adenosyl-L-methionine</keyword>
<proteinExistence type="inferred from homology"/>
<evidence type="ECO:0000256" key="2">
    <source>
        <dbReference type="ARBA" id="ARBA00022603"/>
    </source>
</evidence>
<keyword evidence="3" id="KW-0808">Transferase</keyword>
<dbReference type="GO" id="GO:0009307">
    <property type="term" value="P:DNA restriction-modification system"/>
    <property type="evidence" value="ECO:0007669"/>
    <property type="project" value="UniProtKB-KW"/>
</dbReference>
<dbReference type="AlphaFoldDB" id="A0A975BWE5"/>
<keyword evidence="2 7" id="KW-0489">Methyltransferase</keyword>
<feature type="domain" description="DNA methylase adenine-specific" evidence="6">
    <location>
        <begin position="290"/>
        <end position="561"/>
    </location>
</feature>
<dbReference type="InterPro" id="IPR003356">
    <property type="entry name" value="DNA_methylase_A-5"/>
</dbReference>
<dbReference type="GO" id="GO:0032259">
    <property type="term" value="P:methylation"/>
    <property type="evidence" value="ECO:0007669"/>
    <property type="project" value="UniProtKB-KW"/>
</dbReference>
<evidence type="ECO:0000256" key="3">
    <source>
        <dbReference type="ARBA" id="ARBA00022679"/>
    </source>
</evidence>
<dbReference type="Gene3D" id="3.40.50.150">
    <property type="entry name" value="Vaccinia Virus protein VP39"/>
    <property type="match status" value="1"/>
</dbReference>
<dbReference type="PROSITE" id="PS00092">
    <property type="entry name" value="N6_MTASE"/>
    <property type="match status" value="1"/>
</dbReference>
<dbReference type="REBASE" id="493053">
    <property type="entry name" value="Dma2077ORF86060P"/>
</dbReference>
<keyword evidence="5" id="KW-0680">Restriction system</keyword>
<dbReference type="Pfam" id="PF02384">
    <property type="entry name" value="N6_Mtase"/>
    <property type="match status" value="1"/>
</dbReference>
<dbReference type="InterPro" id="IPR002052">
    <property type="entry name" value="DNA_methylase_N6_adenine_CS"/>
</dbReference>
<evidence type="ECO:0000256" key="5">
    <source>
        <dbReference type="ARBA" id="ARBA00022747"/>
    </source>
</evidence>
<dbReference type="SUPFAM" id="SSF53335">
    <property type="entry name" value="S-adenosyl-L-methionine-dependent methyltransferases"/>
    <property type="match status" value="1"/>
</dbReference>
<dbReference type="KEGG" id="dmm:dnm_086060"/>
<gene>
    <name evidence="7" type="ORF">dnm_086060</name>
</gene>
<comment type="similarity">
    <text evidence="1">Belongs to the N(4)/N(6)-methyltransferase family.</text>
</comment>
<dbReference type="GO" id="GO:0008170">
    <property type="term" value="F:N-methyltransferase activity"/>
    <property type="evidence" value="ECO:0007669"/>
    <property type="project" value="InterPro"/>
</dbReference>
<evidence type="ECO:0000259" key="6">
    <source>
        <dbReference type="Pfam" id="PF02384"/>
    </source>
</evidence>
<evidence type="ECO:0000313" key="7">
    <source>
        <dbReference type="EMBL" id="QTA92523.1"/>
    </source>
</evidence>
<keyword evidence="8" id="KW-1185">Reference proteome</keyword>
<dbReference type="GO" id="GO:0003677">
    <property type="term" value="F:DNA binding"/>
    <property type="evidence" value="ECO:0007669"/>
    <property type="project" value="InterPro"/>
</dbReference>
<evidence type="ECO:0000313" key="8">
    <source>
        <dbReference type="Proteomes" id="UP000663722"/>
    </source>
</evidence>
<dbReference type="InterPro" id="IPR029063">
    <property type="entry name" value="SAM-dependent_MTases_sf"/>
</dbReference>
<sequence length="1030" mass="119204">MDINEFTELLGYNDSPSYLSKSEFSRYPGYSHIFRKAEKKCSLRGVYILGGNDNDAVIPVVYVCEAATEEDAATLHKQVWNQNVVPFLLISTPKTFRLYPGFKYDSKSEESDTRAILKISKTTNQVLEKLSEFRADAIDIGRVWKKWGREVSVEARVDRRLLSNLKKLGEQLIKNDLPRHLAHALIGKYVYLHYLRDRNILSDRKFEQWEIEPRSVFGRDATPKGFFKVAEKLDEWLNGALFPIPARGKNAPCLRHIRMVASTFAGDHPISGQMHLDFKAYNFEYIPTETLSVVYQQFLHDEGREKGQGAYYTPVHLVNFILDELDAKLPLQKGRSVFDPACGSGAFLVQCYRLIIERELTQNPENRLRPSELRDLLVRHIYGLDVDEDACGITELSLILTLLDYVDPPDLEKACYKKFQLPVLRNQNIFHCEKGFFAPNSAFEENKPGKGFDWIVGNPPWKKLSRNGDEASDKAALDWMENYQKRFPVSDNQLAEAFAWGVTEYISKQGLIGLLMPAATLFKTKGKTFRKCFFSQTNMWCVANFANLRHLLFEGAASPAAAFFYSFASDRDETYHRIISYAPFAVNQSVRHDTNTRKRTKLWTIAVDASEIREVLRKDVISGSSLYWKLAMWGSFRDRHLLRSIGKSFPTLSDFKDKHGLFIHPGLELRNKKDAKDPVEYIPELIGNSEIDMRVLRNHRRIFSFPDESLKKVEPERAYVRKRGGMKPIKICSPPHIIIDAARRFAVFSEEFIVVPPRQLGISGKPSKANLLKALTLYLNSDFAYYQQFLTSTFWGVERDRPDKNDLEKLPIPIDLLSEKELKNWARLHDKIVRQEKKVRESNTNLSAQRKEEDKLNLLLSELNKAVYDLLRLNEAERWLIEDLLFVRMKLNEGRIPREAVRSAKVSEIETYAEILKTELDNFLDNEIRDQHKVSAYYSDQIAMIRIEHPEIPPAGPVSVSKITDSEIEKEFSRLRRNLSHSQGQWMYFERNLKYYEGRTTYFFKPIQRLSWLKSQALLDADEFIAEKLN</sequence>
<evidence type="ECO:0000256" key="1">
    <source>
        <dbReference type="ARBA" id="ARBA00006594"/>
    </source>
</evidence>
<dbReference type="InterPro" id="IPR050953">
    <property type="entry name" value="N4_N6_ade-DNA_methylase"/>
</dbReference>
<accession>A0A975BWE5</accession>
<dbReference type="PRINTS" id="PR00507">
    <property type="entry name" value="N12N6MTFRASE"/>
</dbReference>
<organism evidence="7 8">
    <name type="scientific">Desulfonema magnum</name>
    <dbReference type="NCBI Taxonomy" id="45655"/>
    <lineage>
        <taxon>Bacteria</taxon>
        <taxon>Pseudomonadati</taxon>
        <taxon>Thermodesulfobacteriota</taxon>
        <taxon>Desulfobacteria</taxon>
        <taxon>Desulfobacterales</taxon>
        <taxon>Desulfococcaceae</taxon>
        <taxon>Desulfonema</taxon>
    </lineage>
</organism>
<dbReference type="EMBL" id="CP061800">
    <property type="protein sequence ID" value="QTA92523.1"/>
    <property type="molecule type" value="Genomic_DNA"/>
</dbReference>
<dbReference type="PANTHER" id="PTHR33841">
    <property type="entry name" value="DNA METHYLTRANSFERASE YEEA-RELATED"/>
    <property type="match status" value="1"/>
</dbReference>
<name>A0A975BWE5_9BACT</name>
<evidence type="ECO:0000256" key="4">
    <source>
        <dbReference type="ARBA" id="ARBA00022691"/>
    </source>
</evidence>
<reference evidence="7" key="1">
    <citation type="journal article" date="2021" name="Microb. Physiol.">
        <title>Proteogenomic Insights into the Physiology of Marine, Sulfate-Reducing, Filamentous Desulfonema limicola and Desulfonema magnum.</title>
        <authorList>
            <person name="Schnaars V."/>
            <person name="Wohlbrand L."/>
            <person name="Scheve S."/>
            <person name="Hinrichs C."/>
            <person name="Reinhardt R."/>
            <person name="Rabus R."/>
        </authorList>
    </citation>
    <scope>NUCLEOTIDE SEQUENCE</scope>
    <source>
        <strain evidence="7">4be13</strain>
    </source>
</reference>
<dbReference type="Proteomes" id="UP000663722">
    <property type="component" value="Chromosome"/>
</dbReference>